<feature type="transmembrane region" description="Helical" evidence="1">
    <location>
        <begin position="578"/>
        <end position="601"/>
    </location>
</feature>
<keyword evidence="1" id="KW-1133">Transmembrane helix</keyword>
<evidence type="ECO:0000313" key="2">
    <source>
        <dbReference type="EMBL" id="THX29323.1"/>
    </source>
</evidence>
<evidence type="ECO:0000313" key="3">
    <source>
        <dbReference type="Proteomes" id="UP000310374"/>
    </source>
</evidence>
<sequence>MVASLVAGCLLSLGHHLFYMHLTGTDAPTGRYSIAGTEVSKQKFNTAVGTAFAFLVKSMLTLAIAIAYVQAFWRTIKVSEKGQRLSTLDTTFSILGNALNFVKLHIWIKFPLLFLLAVIAWSISIASIITPATLSVQSLLSQPSAMRDVPKFDFTNYGFFAPMKPGGPTGLNYTEYCYRGPGQLVQRVASAVGAQGLVLPITPPSSNATWTSSFWGPSLTCTNVEGQDRDDIWANVWDYFNDKDRCRESFGYMAWAPTVNTSLPFGLRNGTVVHQPGDNSLTTGATAEVLIAATPSMFILNNALAYSTAVGACMMFMEDSSYKNYSEAVAQGSTYESPNQFFGDGTLLRCQFNNASYSATFEYVNGRQTIETSVEAASDVVPLVPVGCVTGPIAGTNAAEEDQMLQGVTDRRDQNCSTLNVVGEDCRFDPELVRTLSYQSIADAFVELVQGTVGLGGKFLPHPAVTFNSSIAKTVLMDTTELSFLQTYEVDDLYTDLATFSQESNGTSYIGLSNTKNITSRGPLARALEGLFQNLTLSLLSEQYLQPNYSSAYAPPAQEKVTFSSYNNIYVYDSRTLWTAYGIAIVFSTLSVAIGMVAIILNNAAYTNNFSTVLPFDELERMSKFSIASQQD</sequence>
<feature type="transmembrane region" description="Helical" evidence="1">
    <location>
        <begin position="47"/>
        <end position="69"/>
    </location>
</feature>
<comment type="caution">
    <text evidence="2">The sequence shown here is derived from an EMBL/GenBank/DDBJ whole genome shotgun (WGS) entry which is preliminary data.</text>
</comment>
<dbReference type="PANTHER" id="PTHR35041:SF6">
    <property type="entry name" value="FORMYLMETHIONINE DEFORMYLASE-LIKE PROTEIN-RELATED"/>
    <property type="match status" value="1"/>
</dbReference>
<dbReference type="EMBL" id="QZAT01000042">
    <property type="protein sequence ID" value="THX29323.1"/>
    <property type="molecule type" value="Genomic_DNA"/>
</dbReference>
<dbReference type="AlphaFoldDB" id="A0AB74JX71"/>
<name>A0AB74JX71_AURPU</name>
<keyword evidence="1" id="KW-0472">Membrane</keyword>
<feature type="transmembrane region" description="Helical" evidence="1">
    <location>
        <begin position="112"/>
        <end position="134"/>
    </location>
</feature>
<reference evidence="2 3" key="1">
    <citation type="submission" date="2018-10" db="EMBL/GenBank/DDBJ databases">
        <title>Fifty Aureobasidium pullulans genomes reveal a recombining polyextremotolerant generalist.</title>
        <authorList>
            <person name="Gostincar C."/>
            <person name="Turk M."/>
            <person name="Zajc J."/>
            <person name="Gunde-Cimerman N."/>
        </authorList>
    </citation>
    <scope>NUCLEOTIDE SEQUENCE [LARGE SCALE GENOMIC DNA]</scope>
    <source>
        <strain evidence="2 3">EXF-10081</strain>
    </source>
</reference>
<accession>A0AB74JX71</accession>
<gene>
    <name evidence="2" type="ORF">D6D12_04282</name>
</gene>
<evidence type="ECO:0000256" key="1">
    <source>
        <dbReference type="SAM" id="Phobius"/>
    </source>
</evidence>
<organism evidence="2 3">
    <name type="scientific">Aureobasidium pullulans</name>
    <name type="common">Black yeast</name>
    <name type="synonym">Pullularia pullulans</name>
    <dbReference type="NCBI Taxonomy" id="5580"/>
    <lineage>
        <taxon>Eukaryota</taxon>
        <taxon>Fungi</taxon>
        <taxon>Dikarya</taxon>
        <taxon>Ascomycota</taxon>
        <taxon>Pezizomycotina</taxon>
        <taxon>Dothideomycetes</taxon>
        <taxon>Dothideomycetidae</taxon>
        <taxon>Dothideales</taxon>
        <taxon>Saccotheciaceae</taxon>
        <taxon>Aureobasidium</taxon>
    </lineage>
</organism>
<protein>
    <submittedName>
        <fullName evidence="2">Uncharacterized protein</fullName>
    </submittedName>
</protein>
<dbReference type="Proteomes" id="UP000310374">
    <property type="component" value="Unassembled WGS sequence"/>
</dbReference>
<dbReference type="PANTHER" id="PTHR35041">
    <property type="entry name" value="MEDIATOR OF RNA POLYMERASE II TRANSCRIPTION SUBUNIT 1"/>
    <property type="match status" value="1"/>
</dbReference>
<keyword evidence="1" id="KW-0812">Transmembrane</keyword>
<proteinExistence type="predicted"/>